<evidence type="ECO:0000256" key="1">
    <source>
        <dbReference type="SAM" id="Phobius"/>
    </source>
</evidence>
<reference evidence="2" key="1">
    <citation type="submission" date="2023-03" db="EMBL/GenBank/DDBJ databases">
        <title>Massive genome expansion in bonnet fungi (Mycena s.s.) driven by repeated elements and novel gene families across ecological guilds.</title>
        <authorList>
            <consortium name="Lawrence Berkeley National Laboratory"/>
            <person name="Harder C.B."/>
            <person name="Miyauchi S."/>
            <person name="Viragh M."/>
            <person name="Kuo A."/>
            <person name="Thoen E."/>
            <person name="Andreopoulos B."/>
            <person name="Lu D."/>
            <person name="Skrede I."/>
            <person name="Drula E."/>
            <person name="Henrissat B."/>
            <person name="Morin E."/>
            <person name="Kohler A."/>
            <person name="Barry K."/>
            <person name="LaButti K."/>
            <person name="Morin E."/>
            <person name="Salamov A."/>
            <person name="Lipzen A."/>
            <person name="Mereny Z."/>
            <person name="Hegedus B."/>
            <person name="Baldrian P."/>
            <person name="Stursova M."/>
            <person name="Weitz H."/>
            <person name="Taylor A."/>
            <person name="Grigoriev I.V."/>
            <person name="Nagy L.G."/>
            <person name="Martin F."/>
            <person name="Kauserud H."/>
        </authorList>
    </citation>
    <scope>NUCLEOTIDE SEQUENCE</scope>
    <source>
        <strain evidence="2">CBHHK200</strain>
    </source>
</reference>
<evidence type="ECO:0000313" key="3">
    <source>
        <dbReference type="Proteomes" id="UP001218188"/>
    </source>
</evidence>
<feature type="transmembrane region" description="Helical" evidence="1">
    <location>
        <begin position="52"/>
        <end position="72"/>
    </location>
</feature>
<evidence type="ECO:0000313" key="2">
    <source>
        <dbReference type="EMBL" id="KAJ7019299.1"/>
    </source>
</evidence>
<proteinExistence type="predicted"/>
<keyword evidence="1" id="KW-1133">Transmembrane helix</keyword>
<name>A0AAD6WSG9_9AGAR</name>
<dbReference type="EMBL" id="JARJCM010000299">
    <property type="protein sequence ID" value="KAJ7019299.1"/>
    <property type="molecule type" value="Genomic_DNA"/>
</dbReference>
<sequence>MYSPPHPLTLPARSIFCGLYLPSSLQLSSFGLICAVHHTLIPIRAQIILPPFFPHAIIILLPSLCLVSLTALSHNALGLNTSASAANNNTNYGAAAFSPPTSARARVEP</sequence>
<organism evidence="2 3">
    <name type="scientific">Mycena alexandri</name>
    <dbReference type="NCBI Taxonomy" id="1745969"/>
    <lineage>
        <taxon>Eukaryota</taxon>
        <taxon>Fungi</taxon>
        <taxon>Dikarya</taxon>
        <taxon>Basidiomycota</taxon>
        <taxon>Agaricomycotina</taxon>
        <taxon>Agaricomycetes</taxon>
        <taxon>Agaricomycetidae</taxon>
        <taxon>Agaricales</taxon>
        <taxon>Marasmiineae</taxon>
        <taxon>Mycenaceae</taxon>
        <taxon>Mycena</taxon>
    </lineage>
</organism>
<dbReference type="Proteomes" id="UP001218188">
    <property type="component" value="Unassembled WGS sequence"/>
</dbReference>
<protein>
    <submittedName>
        <fullName evidence="2">Uncharacterized protein</fullName>
    </submittedName>
</protein>
<feature type="transmembrane region" description="Helical" evidence="1">
    <location>
        <begin position="20"/>
        <end position="40"/>
    </location>
</feature>
<gene>
    <name evidence="2" type="ORF">C8F04DRAFT_1276439</name>
</gene>
<comment type="caution">
    <text evidence="2">The sequence shown here is derived from an EMBL/GenBank/DDBJ whole genome shotgun (WGS) entry which is preliminary data.</text>
</comment>
<keyword evidence="3" id="KW-1185">Reference proteome</keyword>
<keyword evidence="1" id="KW-0812">Transmembrane</keyword>
<dbReference type="AlphaFoldDB" id="A0AAD6WSG9"/>
<accession>A0AAD6WSG9</accession>
<keyword evidence="1" id="KW-0472">Membrane</keyword>